<keyword evidence="4" id="KW-0472">Membrane</keyword>
<dbReference type="Proteomes" id="UP000324897">
    <property type="component" value="Unassembled WGS sequence"/>
</dbReference>
<dbReference type="Gene3D" id="1.10.630.10">
    <property type="entry name" value="Cytochrome P450"/>
    <property type="match status" value="1"/>
</dbReference>
<dbReference type="PANTHER" id="PTHR47955:SF11">
    <property type="entry name" value="4-HYDROXYPHENYLACETALDEHYDE OXIME MONOOXYGENASE"/>
    <property type="match status" value="1"/>
</dbReference>
<comment type="caution">
    <text evidence="5">The sequence shown here is derived from an EMBL/GenBank/DDBJ whole genome shotgun (WGS) entry which is preliminary data.</text>
</comment>
<dbReference type="SUPFAM" id="SSF48264">
    <property type="entry name" value="Cytochrome P450"/>
    <property type="match status" value="1"/>
</dbReference>
<dbReference type="Pfam" id="PF00067">
    <property type="entry name" value="p450"/>
    <property type="match status" value="1"/>
</dbReference>
<dbReference type="InterPro" id="IPR001128">
    <property type="entry name" value="Cyt_P450"/>
</dbReference>
<evidence type="ECO:0008006" key="7">
    <source>
        <dbReference type="Google" id="ProtNLM"/>
    </source>
</evidence>
<gene>
    <name evidence="5" type="ORF">EJB05_57123</name>
</gene>
<dbReference type="InterPro" id="IPR036396">
    <property type="entry name" value="Cyt_P450_sf"/>
</dbReference>
<dbReference type="EMBL" id="RWGY01000975">
    <property type="protein sequence ID" value="TVT97632.1"/>
    <property type="molecule type" value="Genomic_DNA"/>
</dbReference>
<keyword evidence="4" id="KW-0812">Transmembrane</keyword>
<evidence type="ECO:0000256" key="3">
    <source>
        <dbReference type="ARBA" id="ARBA00023004"/>
    </source>
</evidence>
<evidence type="ECO:0000313" key="6">
    <source>
        <dbReference type="Proteomes" id="UP000324897"/>
    </source>
</evidence>
<evidence type="ECO:0000256" key="1">
    <source>
        <dbReference type="ARBA" id="ARBA00010617"/>
    </source>
</evidence>
<accession>A0A5J9SFG1</accession>
<feature type="non-terminal residue" evidence="5">
    <location>
        <position position="288"/>
    </location>
</feature>
<name>A0A5J9SFG1_9POAL</name>
<keyword evidence="4" id="KW-1133">Transmembrane helix</keyword>
<keyword evidence="3" id="KW-0408">Iron</keyword>
<evidence type="ECO:0000313" key="5">
    <source>
        <dbReference type="EMBL" id="TVT97632.1"/>
    </source>
</evidence>
<dbReference type="GO" id="GO:0016705">
    <property type="term" value="F:oxidoreductase activity, acting on paired donors, with incorporation or reduction of molecular oxygen"/>
    <property type="evidence" value="ECO:0007669"/>
    <property type="project" value="InterPro"/>
</dbReference>
<reference evidence="5 6" key="1">
    <citation type="journal article" date="2019" name="Sci. Rep.">
        <title>A high-quality genome of Eragrostis curvula grass provides insights into Poaceae evolution and supports new strategies to enhance forage quality.</title>
        <authorList>
            <person name="Carballo J."/>
            <person name="Santos B.A.C.M."/>
            <person name="Zappacosta D."/>
            <person name="Garbus I."/>
            <person name="Selva J.P."/>
            <person name="Gallo C.A."/>
            <person name="Diaz A."/>
            <person name="Albertini E."/>
            <person name="Caccamo M."/>
            <person name="Echenique V."/>
        </authorList>
    </citation>
    <scope>NUCLEOTIDE SEQUENCE [LARGE SCALE GENOMIC DNA]</scope>
    <source>
        <strain evidence="6">cv. Victoria</strain>
        <tissue evidence="5">Leaf</tissue>
    </source>
</reference>
<dbReference type="GO" id="GO:0004497">
    <property type="term" value="F:monooxygenase activity"/>
    <property type="evidence" value="ECO:0007669"/>
    <property type="project" value="InterPro"/>
</dbReference>
<feature type="non-terminal residue" evidence="5">
    <location>
        <position position="1"/>
    </location>
</feature>
<keyword evidence="2" id="KW-0479">Metal-binding</keyword>
<dbReference type="AlphaFoldDB" id="A0A5J9SFG1"/>
<evidence type="ECO:0000256" key="2">
    <source>
        <dbReference type="ARBA" id="ARBA00022723"/>
    </source>
</evidence>
<dbReference type="GO" id="GO:0005506">
    <property type="term" value="F:iron ion binding"/>
    <property type="evidence" value="ECO:0007669"/>
    <property type="project" value="InterPro"/>
</dbReference>
<comment type="similarity">
    <text evidence="1">Belongs to the cytochrome P450 family.</text>
</comment>
<keyword evidence="6" id="KW-1185">Reference proteome</keyword>
<organism evidence="5 6">
    <name type="scientific">Eragrostis curvula</name>
    <name type="common">weeping love grass</name>
    <dbReference type="NCBI Taxonomy" id="38414"/>
    <lineage>
        <taxon>Eukaryota</taxon>
        <taxon>Viridiplantae</taxon>
        <taxon>Streptophyta</taxon>
        <taxon>Embryophyta</taxon>
        <taxon>Tracheophyta</taxon>
        <taxon>Spermatophyta</taxon>
        <taxon>Magnoliopsida</taxon>
        <taxon>Liliopsida</taxon>
        <taxon>Poales</taxon>
        <taxon>Poaceae</taxon>
        <taxon>PACMAD clade</taxon>
        <taxon>Chloridoideae</taxon>
        <taxon>Eragrostideae</taxon>
        <taxon>Eragrostidinae</taxon>
        <taxon>Eragrostis</taxon>
    </lineage>
</organism>
<dbReference type="PANTHER" id="PTHR47955">
    <property type="entry name" value="CYTOCHROME P450 FAMILY 71 PROTEIN"/>
    <property type="match status" value="1"/>
</dbReference>
<protein>
    <recommendedName>
        <fullName evidence="7">Cytochrome P450</fullName>
    </recommendedName>
</protein>
<feature type="transmembrane region" description="Helical" evidence="4">
    <location>
        <begin position="12"/>
        <end position="35"/>
    </location>
</feature>
<proteinExistence type="inferred from homology"/>
<dbReference type="OrthoDB" id="687480at2759"/>
<dbReference type="GO" id="GO:0020037">
    <property type="term" value="F:heme binding"/>
    <property type="evidence" value="ECO:0007669"/>
    <property type="project" value="InterPro"/>
</dbReference>
<sequence length="288" mass="32225">MAVLDALAAFGQWPLVSALLLPALRILYLLVLALWRSSKQCQRHHPPSPRGLPVIGNLHQLGALPHRSLHALARTHGPMMLLRLGRVPAVVVSTPELAREVMRTRDADCCSRPGSPGPRRLSYGLKNVAFAPYDDYWREMRKLFVVEMLRAKRVQSIWHARETQVDKMIGNLERAQGQPANLSEEIFAHVDAIIGMTAFGSVFSAEDFFPNAAGRLVDRLTGMAARRERCFRDLDGFFQMVIDQHLDPARPRPPEQGGGDLVDALIAVWKEQRDGVAFDQDNIKGMIL</sequence>
<dbReference type="Gramene" id="TVT97632">
    <property type="protein sequence ID" value="TVT97632"/>
    <property type="gene ID" value="EJB05_57123"/>
</dbReference>
<evidence type="ECO:0000256" key="4">
    <source>
        <dbReference type="SAM" id="Phobius"/>
    </source>
</evidence>